<dbReference type="Pfam" id="PF12796">
    <property type="entry name" value="Ank_2"/>
    <property type="match status" value="1"/>
</dbReference>
<dbReference type="SMART" id="SM00248">
    <property type="entry name" value="ANK"/>
    <property type="match status" value="4"/>
</dbReference>
<dbReference type="InterPro" id="IPR042335">
    <property type="entry name" value="ANKRD53"/>
</dbReference>
<dbReference type="Proteomes" id="UP000515135">
    <property type="component" value="Unplaced"/>
</dbReference>
<name>A0A6P4ZLD9_BRABE</name>
<dbReference type="GeneID" id="109475600"/>
<dbReference type="Pfam" id="PF00023">
    <property type="entry name" value="Ank"/>
    <property type="match status" value="1"/>
</dbReference>
<dbReference type="InterPro" id="IPR036770">
    <property type="entry name" value="Ankyrin_rpt-contain_sf"/>
</dbReference>
<keyword evidence="2" id="KW-1185">Reference proteome</keyword>
<dbReference type="Gene3D" id="1.25.40.20">
    <property type="entry name" value="Ankyrin repeat-containing domain"/>
    <property type="match status" value="1"/>
</dbReference>
<reference evidence="3" key="1">
    <citation type="submission" date="2025-08" db="UniProtKB">
        <authorList>
            <consortium name="RefSeq"/>
        </authorList>
    </citation>
    <scope>IDENTIFICATION</scope>
    <source>
        <tissue evidence="3">Gonad</tissue>
    </source>
</reference>
<sequence length="561" mass="62981">MASEGQTLGDRRMSAVGAGRAVLPRRRTRRVVAVSKKKIVEDEFMAAAIGDVKWLEQSLRDGRSTTAMDKNGLATIHLAALHGRLECLKLLVEKYKVDVDFPSSTGWRAVHLVINKETGKRAHKCLQYLLEKGADPSAMNDDSLTPVHQAASEGLVDCLQLLIDCRGVVDVIDVRGHRPIDLAKLWGHRKCARMLASVMWSQEKEFFAKEMRQLGQVTAKYWDFERDTAETKRAEQDFYGQVAFGNWIDDKGLPAKLKQIDFLSRPEQFPAKPSTTKSKTSTRSGEGTTTGSGLYRPNSKLAAPTVSSVKKEDVLRGIQTTTQKFPVREQGLRPPTQPPPEIVEHPASPSKSPDSPRKDMKANHTKEWKQFFTNIESEPKTDIFRPHEVRRSVEPEDNNPFEGLRRTKSQPITSHLGYDLKEIERPVTSGGLRMPVLPEEVIRRGLSRQRLPHERIKMPQEFKCVNIIDVQQKRLPDPEVRQGEAAMHLAQTLESNLFQLAVGDNACRMSTGNSSTATSSTDIQYSRERVMNTMKRLEKPKPFPAMPGPDYVLNLSGTMGV</sequence>
<dbReference type="GO" id="GO:0060236">
    <property type="term" value="P:regulation of mitotic spindle organization"/>
    <property type="evidence" value="ECO:0007669"/>
    <property type="project" value="TreeGrafter"/>
</dbReference>
<dbReference type="RefSeq" id="XP_019631862.1">
    <property type="nucleotide sequence ID" value="XM_019776303.1"/>
</dbReference>
<dbReference type="PANTHER" id="PTHR24160">
    <property type="entry name" value="ANKYRIN REPEAT DOMAIN-CONTAINING PROTEIN 53"/>
    <property type="match status" value="1"/>
</dbReference>
<feature type="region of interest" description="Disordered" evidence="1">
    <location>
        <begin position="264"/>
        <end position="362"/>
    </location>
</feature>
<evidence type="ECO:0000313" key="2">
    <source>
        <dbReference type="Proteomes" id="UP000515135"/>
    </source>
</evidence>
<proteinExistence type="predicted"/>
<dbReference type="PANTHER" id="PTHR24160:SF1">
    <property type="entry name" value="ANKYRIN REPEAT DOMAIN-CONTAINING PROTEIN 53"/>
    <property type="match status" value="1"/>
</dbReference>
<dbReference type="GO" id="GO:0007080">
    <property type="term" value="P:mitotic metaphase chromosome alignment"/>
    <property type="evidence" value="ECO:0007669"/>
    <property type="project" value="TreeGrafter"/>
</dbReference>
<gene>
    <name evidence="3" type="primary">LOC109475600</name>
</gene>
<dbReference type="InterPro" id="IPR002110">
    <property type="entry name" value="Ankyrin_rpt"/>
</dbReference>
<dbReference type="GO" id="GO:0031116">
    <property type="term" value="P:positive regulation of microtubule polymerization"/>
    <property type="evidence" value="ECO:0007669"/>
    <property type="project" value="TreeGrafter"/>
</dbReference>
<dbReference type="KEGG" id="bbel:109475600"/>
<accession>A0A6P4ZLD9</accession>
<evidence type="ECO:0000313" key="3">
    <source>
        <dbReference type="RefSeq" id="XP_019631862.1"/>
    </source>
</evidence>
<dbReference type="GO" id="GO:1902412">
    <property type="term" value="P:regulation of mitotic cytokinesis"/>
    <property type="evidence" value="ECO:0007669"/>
    <property type="project" value="InterPro"/>
</dbReference>
<organism evidence="2 3">
    <name type="scientific">Branchiostoma belcheri</name>
    <name type="common">Amphioxus</name>
    <dbReference type="NCBI Taxonomy" id="7741"/>
    <lineage>
        <taxon>Eukaryota</taxon>
        <taxon>Metazoa</taxon>
        <taxon>Chordata</taxon>
        <taxon>Cephalochordata</taxon>
        <taxon>Leptocardii</taxon>
        <taxon>Amphioxiformes</taxon>
        <taxon>Branchiostomatidae</taxon>
        <taxon>Branchiostoma</taxon>
    </lineage>
</organism>
<dbReference type="OrthoDB" id="10254927at2759"/>
<dbReference type="GO" id="GO:0000922">
    <property type="term" value="C:spindle pole"/>
    <property type="evidence" value="ECO:0007669"/>
    <property type="project" value="TreeGrafter"/>
</dbReference>
<evidence type="ECO:0000256" key="1">
    <source>
        <dbReference type="SAM" id="MobiDB-lite"/>
    </source>
</evidence>
<feature type="compositionally biased region" description="Low complexity" evidence="1">
    <location>
        <begin position="274"/>
        <end position="293"/>
    </location>
</feature>
<protein>
    <submittedName>
        <fullName evidence="3">Ankyrin repeat domain-containing protein 53-like</fullName>
    </submittedName>
</protein>
<dbReference type="AlphaFoldDB" id="A0A6P4ZLD9"/>
<dbReference type="SUPFAM" id="SSF48403">
    <property type="entry name" value="Ankyrin repeat"/>
    <property type="match status" value="1"/>
</dbReference>